<evidence type="ECO:0000256" key="3">
    <source>
        <dbReference type="ARBA" id="ARBA00023125"/>
    </source>
</evidence>
<reference evidence="8 9" key="1">
    <citation type="submission" date="2019-11" db="EMBL/GenBank/DDBJ databases">
        <authorList>
            <person name="Li X.-J."/>
            <person name="Feng X.-M."/>
        </authorList>
    </citation>
    <scope>NUCLEOTIDE SEQUENCE [LARGE SCALE GENOMIC DNA]</scope>
    <source>
        <strain evidence="8 9">XMNu-373</strain>
    </source>
</reference>
<evidence type="ECO:0000313" key="8">
    <source>
        <dbReference type="EMBL" id="NDL58204.1"/>
    </source>
</evidence>
<comment type="similarity">
    <text evidence="1">Belongs to the AfsR/DnrI/RedD regulatory family.</text>
</comment>
<dbReference type="SMART" id="SM01043">
    <property type="entry name" value="BTAD"/>
    <property type="match status" value="1"/>
</dbReference>
<feature type="region of interest" description="Disordered" evidence="6">
    <location>
        <begin position="269"/>
        <end position="289"/>
    </location>
</feature>
<feature type="domain" description="OmpR/PhoB-type" evidence="7">
    <location>
        <begin position="13"/>
        <end position="114"/>
    </location>
</feature>
<evidence type="ECO:0000256" key="5">
    <source>
        <dbReference type="PROSITE-ProRule" id="PRU01091"/>
    </source>
</evidence>
<keyword evidence="4" id="KW-0804">Transcription</keyword>
<name>A0A7K3M4G7_9ACTN</name>
<dbReference type="PANTHER" id="PTHR35807">
    <property type="entry name" value="TRANSCRIPTIONAL REGULATOR REDD-RELATED"/>
    <property type="match status" value="1"/>
</dbReference>
<dbReference type="PROSITE" id="PS51755">
    <property type="entry name" value="OMPR_PHOB"/>
    <property type="match status" value="1"/>
</dbReference>
<protein>
    <recommendedName>
        <fullName evidence="7">OmpR/PhoB-type domain-containing protein</fullName>
    </recommendedName>
</protein>
<evidence type="ECO:0000256" key="6">
    <source>
        <dbReference type="SAM" id="MobiDB-lite"/>
    </source>
</evidence>
<dbReference type="CDD" id="cd15831">
    <property type="entry name" value="BTAD"/>
    <property type="match status" value="1"/>
</dbReference>
<dbReference type="GO" id="GO:0006355">
    <property type="term" value="P:regulation of DNA-templated transcription"/>
    <property type="evidence" value="ECO:0007669"/>
    <property type="project" value="InterPro"/>
</dbReference>
<dbReference type="EMBL" id="WLZY01000004">
    <property type="protein sequence ID" value="NDL58204.1"/>
    <property type="molecule type" value="Genomic_DNA"/>
</dbReference>
<dbReference type="Gene3D" id="1.25.40.10">
    <property type="entry name" value="Tetratricopeptide repeat domain"/>
    <property type="match status" value="2"/>
</dbReference>
<dbReference type="AlphaFoldDB" id="A0A7K3M4G7"/>
<evidence type="ECO:0000256" key="1">
    <source>
        <dbReference type="ARBA" id="ARBA00005820"/>
    </source>
</evidence>
<dbReference type="InterPro" id="IPR016032">
    <property type="entry name" value="Sig_transdc_resp-reg_C-effctor"/>
</dbReference>
<dbReference type="InterPro" id="IPR001867">
    <property type="entry name" value="OmpR/PhoB-type_DNA-bd"/>
</dbReference>
<evidence type="ECO:0000313" key="9">
    <source>
        <dbReference type="Proteomes" id="UP000460435"/>
    </source>
</evidence>
<feature type="DNA-binding region" description="OmpR/PhoB-type" evidence="5">
    <location>
        <begin position="13"/>
        <end position="114"/>
    </location>
</feature>
<evidence type="ECO:0000256" key="2">
    <source>
        <dbReference type="ARBA" id="ARBA00023015"/>
    </source>
</evidence>
<dbReference type="InterPro" id="IPR036388">
    <property type="entry name" value="WH-like_DNA-bd_sf"/>
</dbReference>
<dbReference type="GO" id="GO:0000160">
    <property type="term" value="P:phosphorelay signal transduction system"/>
    <property type="evidence" value="ECO:0007669"/>
    <property type="project" value="InterPro"/>
</dbReference>
<dbReference type="Proteomes" id="UP000460435">
    <property type="component" value="Unassembled WGS sequence"/>
</dbReference>
<keyword evidence="3 5" id="KW-0238">DNA-binding</keyword>
<evidence type="ECO:0000259" key="7">
    <source>
        <dbReference type="PROSITE" id="PS51755"/>
    </source>
</evidence>
<proteinExistence type="inferred from homology"/>
<accession>A0A7K3M4G7</accession>
<dbReference type="SUPFAM" id="SSF48452">
    <property type="entry name" value="TPR-like"/>
    <property type="match status" value="2"/>
</dbReference>
<evidence type="ECO:0000256" key="4">
    <source>
        <dbReference type="ARBA" id="ARBA00023163"/>
    </source>
</evidence>
<dbReference type="PANTHER" id="PTHR35807:SF1">
    <property type="entry name" value="TRANSCRIPTIONAL REGULATOR REDD"/>
    <property type="match status" value="1"/>
</dbReference>
<keyword evidence="2" id="KW-0805">Transcription regulation</keyword>
<dbReference type="InterPro" id="IPR005158">
    <property type="entry name" value="BTAD"/>
</dbReference>
<dbReference type="SMART" id="SM00862">
    <property type="entry name" value="Trans_reg_C"/>
    <property type="match status" value="1"/>
</dbReference>
<dbReference type="Pfam" id="PF00486">
    <property type="entry name" value="Trans_reg_C"/>
    <property type="match status" value="1"/>
</dbReference>
<keyword evidence="9" id="KW-1185">Reference proteome</keyword>
<dbReference type="SUPFAM" id="SSF52540">
    <property type="entry name" value="P-loop containing nucleoside triphosphate hydrolases"/>
    <property type="match status" value="1"/>
</dbReference>
<dbReference type="InterPro" id="IPR011990">
    <property type="entry name" value="TPR-like_helical_dom_sf"/>
</dbReference>
<dbReference type="InterPro" id="IPR027417">
    <property type="entry name" value="P-loop_NTPase"/>
</dbReference>
<sequence length="1056" mass="111482">MMCHDGQVVLVAGTSTATGDAPRIRLLGEVQVVPEAGQDPAPVRGLPALLLCVLSLHLNQVLSPDRLADALWGEDQPQNPSNALHRLVVRLRRLLPADLAAHLVTQRPGYILRVPRAELDIECFPDLVDDGRRLVDEGAPALAKVKLATARALLRGEPFGGRTDPALRVDAARIHELALVAEEAAADAALALGDHHGALTRLEPLHARHPLRERFAEQLMLARYRAGQQSAALEVYRTTRSALVTELGVEPGPGLEALNAAILNHDPSLVPAPAGAPRPGPSSASGDGPGVLPLLGREELLEALHEARRLANGGRQVLVILTGDAGSGRSRLLSEFAAMLPDREVTLTTAHETDHTDPGGLFRRLTEGASRRRVVILDDATAADPTSLTQLACAHAAGDGNLMVWAHRSVVGLPPQPLHRLTQGAAASGEVVRMYVPRLTTAQVAEAFVDDTDMAVVRSLVEASDGVARELERLVARLVAEWTLDVRDQRLAVVRALPPLAQLDTGSMPEICDREVADVLAVAGRPVPVHVLAAALQLNSADVVERVRPMINEGTVREDPRGLMLGGGLDVGRIVARLGEMRKAALLSQLADGWVHVGLERADAGAVGGYYLSAGRPGQARPLLADAGIRAAAREAYHEALPLVEAALGTGPPAHGDDGNQGRLLLARAEGRVFTGPLDAALTDALTAIGLLNGADRQRARVVSAEVAMSLRRHEVIDDLVRAARTDAGGSHDGHLGELLSIHANVHTDRGDHNFADAEIRAALEHVDRTDDVRARAHTYLNAGWIALERGEATTALRRLTTALNTGRLAGTDHEVNARLFLARAQFLTGEVGEAVTNHRRAAFRVETEGMTGMAALARGTLAAGLLVIGRFDDALVAADEMLRLAPHASPIHEIAARTRRAQALAGSGKTDEATGEIEDALALCPAKAERLRLSVTAVAAQVAAASSTPWSSTALDELAARLDAACRPLSVVEILTVSAATGGGSGPAERAVRSALDLGVPMHAARAAEAGSIWSGELGAAVSAGIRAMRTQVPPRWRADWERLPEVSSAMAHCA</sequence>
<dbReference type="Pfam" id="PF03704">
    <property type="entry name" value="BTAD"/>
    <property type="match status" value="1"/>
</dbReference>
<dbReference type="GO" id="GO:0003677">
    <property type="term" value="F:DNA binding"/>
    <property type="evidence" value="ECO:0007669"/>
    <property type="project" value="UniProtKB-UniRule"/>
</dbReference>
<organism evidence="8 9">
    <name type="scientific">Phytoactinopolyspora mesophila</name>
    <dbReference type="NCBI Taxonomy" id="2650750"/>
    <lineage>
        <taxon>Bacteria</taxon>
        <taxon>Bacillati</taxon>
        <taxon>Actinomycetota</taxon>
        <taxon>Actinomycetes</taxon>
        <taxon>Jiangellales</taxon>
        <taxon>Jiangellaceae</taxon>
        <taxon>Phytoactinopolyspora</taxon>
    </lineage>
</organism>
<comment type="caution">
    <text evidence="8">The sequence shown here is derived from an EMBL/GenBank/DDBJ whole genome shotgun (WGS) entry which is preliminary data.</text>
</comment>
<gene>
    <name evidence="8" type="ORF">F7O44_14090</name>
</gene>
<dbReference type="InterPro" id="IPR051677">
    <property type="entry name" value="AfsR-DnrI-RedD_regulator"/>
</dbReference>
<dbReference type="SUPFAM" id="SSF46894">
    <property type="entry name" value="C-terminal effector domain of the bipartite response regulators"/>
    <property type="match status" value="1"/>
</dbReference>
<dbReference type="Gene3D" id="1.10.10.10">
    <property type="entry name" value="Winged helix-like DNA-binding domain superfamily/Winged helix DNA-binding domain"/>
    <property type="match status" value="1"/>
</dbReference>